<evidence type="ECO:0000313" key="5">
    <source>
        <dbReference type="EMBL" id="KAF2090227.1"/>
    </source>
</evidence>
<keyword evidence="2" id="KW-0539">Nucleus</keyword>
<dbReference type="InterPro" id="IPR036864">
    <property type="entry name" value="Zn2-C6_fun-type_DNA-bd_sf"/>
</dbReference>
<dbReference type="InterPro" id="IPR021858">
    <property type="entry name" value="Fun_TF"/>
</dbReference>
<dbReference type="GO" id="GO:0008270">
    <property type="term" value="F:zinc ion binding"/>
    <property type="evidence" value="ECO:0007669"/>
    <property type="project" value="InterPro"/>
</dbReference>
<feature type="compositionally biased region" description="Basic and acidic residues" evidence="3">
    <location>
        <begin position="112"/>
        <end position="130"/>
    </location>
</feature>
<feature type="compositionally biased region" description="Low complexity" evidence="3">
    <location>
        <begin position="74"/>
        <end position="89"/>
    </location>
</feature>
<evidence type="ECO:0000313" key="6">
    <source>
        <dbReference type="Proteomes" id="UP000799776"/>
    </source>
</evidence>
<comment type="subcellular location">
    <subcellularLocation>
        <location evidence="1">Nucleus</location>
    </subcellularLocation>
</comment>
<proteinExistence type="predicted"/>
<feature type="region of interest" description="Disordered" evidence="3">
    <location>
        <begin position="65"/>
        <end position="139"/>
    </location>
</feature>
<dbReference type="OrthoDB" id="4835445at2759"/>
<dbReference type="EMBL" id="ML978713">
    <property type="protein sequence ID" value="KAF2090227.1"/>
    <property type="molecule type" value="Genomic_DNA"/>
</dbReference>
<dbReference type="GO" id="GO:0000976">
    <property type="term" value="F:transcription cis-regulatory region binding"/>
    <property type="evidence" value="ECO:0007669"/>
    <property type="project" value="TreeGrafter"/>
</dbReference>
<comment type="caution">
    <text evidence="5">The sequence shown here is derived from an EMBL/GenBank/DDBJ whole genome shotgun (WGS) entry which is preliminary data.</text>
</comment>
<evidence type="ECO:0000259" key="4">
    <source>
        <dbReference type="PROSITE" id="PS50048"/>
    </source>
</evidence>
<keyword evidence="6" id="KW-1185">Reference proteome</keyword>
<feature type="non-terminal residue" evidence="5">
    <location>
        <position position="675"/>
    </location>
</feature>
<feature type="domain" description="Zn(2)-C6 fungal-type" evidence="4">
    <location>
        <begin position="5"/>
        <end position="33"/>
    </location>
</feature>
<dbReference type="Proteomes" id="UP000799776">
    <property type="component" value="Unassembled WGS sequence"/>
</dbReference>
<feature type="region of interest" description="Disordered" evidence="3">
    <location>
        <begin position="155"/>
        <end position="184"/>
    </location>
</feature>
<evidence type="ECO:0000256" key="1">
    <source>
        <dbReference type="ARBA" id="ARBA00004123"/>
    </source>
</evidence>
<sequence>KSRTGCQRCKLKRLKCDETKPGCKNCRTRGITCPGYRQLIKWSTKYEAYMPGASKQLIVGPNQMSTEQLSAKDSAMSPSGATSSSESPSLQDRPESDGGNAEQPRKRTRLARGHDSHSHVIRSPRIERRQNATSSHLPRVSECMEPLEVDEPAIQAPLSDDGAPEESVHDSEAQEDEVEDVGDDAEDASLQETHEEAADSTLLSSLMKRYKDMTTPRPGQRLVTPEMKLVEHYFKNVCVIYSSFDSSLNPFRSAVGRIWDSSPSIYYAIQSMAAAQLANWYPHLAPTGIEMQQKAYEALDQELRLVKAGCMSSERVLLAILLLGLTAAWHNSGDLGIRHLNAARALIYPRLVAPVPPDNKIIRRQNQFFEESLIYWEMLMGFVNEESQFDPRQPWNSPTLGQLGLSPSNPRTHRSGNIAVDKYLPHPWTGIAPKVQMIFAEIGRLVRHQRTAKIYGNPEASYHSTYWEQTLAWAAVLEEELLGSDMPLAEDLIDPGDEKTSKDDFIAVAEAYRCAGLLEIYRVFPDILKKRLGDSQGWEQTGIRSLTPSTPGTAREATDMRIWLNSLALHILSLLESLPSSSGTGATQPILLVAAAGELRFVSSLDYFDIYANNEKIRHARRFVRNRMQEFTMRLPSKPLHRMIELIEEVWRKLDAGQDVFWLDVMVQNGWQTVM</sequence>
<protein>
    <recommendedName>
        <fullName evidence="4">Zn(2)-C6 fungal-type domain-containing protein</fullName>
    </recommendedName>
</protein>
<dbReference type="AlphaFoldDB" id="A0A9P4I102"/>
<dbReference type="InterPro" id="IPR001138">
    <property type="entry name" value="Zn2Cys6_DnaBD"/>
</dbReference>
<dbReference type="PANTHER" id="PTHR37534:SF11">
    <property type="entry name" value="ZN(II)2CYS6 TRANSCRIPTION FACTOR (EUROFUNG)"/>
    <property type="match status" value="1"/>
</dbReference>
<accession>A0A9P4I102</accession>
<gene>
    <name evidence="5" type="ORF">K490DRAFT_6809</name>
</gene>
<reference evidence="5" key="1">
    <citation type="journal article" date="2020" name="Stud. Mycol.">
        <title>101 Dothideomycetes genomes: a test case for predicting lifestyles and emergence of pathogens.</title>
        <authorList>
            <person name="Haridas S."/>
            <person name="Albert R."/>
            <person name="Binder M."/>
            <person name="Bloem J."/>
            <person name="Labutti K."/>
            <person name="Salamov A."/>
            <person name="Andreopoulos B."/>
            <person name="Baker S."/>
            <person name="Barry K."/>
            <person name="Bills G."/>
            <person name="Bluhm B."/>
            <person name="Cannon C."/>
            <person name="Castanera R."/>
            <person name="Culley D."/>
            <person name="Daum C."/>
            <person name="Ezra D."/>
            <person name="Gonzalez J."/>
            <person name="Henrissat B."/>
            <person name="Kuo A."/>
            <person name="Liang C."/>
            <person name="Lipzen A."/>
            <person name="Lutzoni F."/>
            <person name="Magnuson J."/>
            <person name="Mondo S."/>
            <person name="Nolan M."/>
            <person name="Ohm R."/>
            <person name="Pangilinan J."/>
            <person name="Park H.-J."/>
            <person name="Ramirez L."/>
            <person name="Alfaro M."/>
            <person name="Sun H."/>
            <person name="Tritt A."/>
            <person name="Yoshinaga Y."/>
            <person name="Zwiers L.-H."/>
            <person name="Turgeon B."/>
            <person name="Goodwin S."/>
            <person name="Spatafora J."/>
            <person name="Crous P."/>
            <person name="Grigoriev I."/>
        </authorList>
    </citation>
    <scope>NUCLEOTIDE SEQUENCE</scope>
    <source>
        <strain evidence="5">CBS 121410</strain>
    </source>
</reference>
<organism evidence="5 6">
    <name type="scientific">Saccharata proteae CBS 121410</name>
    <dbReference type="NCBI Taxonomy" id="1314787"/>
    <lineage>
        <taxon>Eukaryota</taxon>
        <taxon>Fungi</taxon>
        <taxon>Dikarya</taxon>
        <taxon>Ascomycota</taxon>
        <taxon>Pezizomycotina</taxon>
        <taxon>Dothideomycetes</taxon>
        <taxon>Dothideomycetes incertae sedis</taxon>
        <taxon>Botryosphaeriales</taxon>
        <taxon>Saccharataceae</taxon>
        <taxon>Saccharata</taxon>
    </lineage>
</organism>
<dbReference type="GO" id="GO:0000981">
    <property type="term" value="F:DNA-binding transcription factor activity, RNA polymerase II-specific"/>
    <property type="evidence" value="ECO:0007669"/>
    <property type="project" value="InterPro"/>
</dbReference>
<name>A0A9P4I102_9PEZI</name>
<dbReference type="GO" id="GO:0005634">
    <property type="term" value="C:nucleus"/>
    <property type="evidence" value="ECO:0007669"/>
    <property type="project" value="UniProtKB-SubCell"/>
</dbReference>
<dbReference type="SUPFAM" id="SSF57701">
    <property type="entry name" value="Zn2/Cys6 DNA-binding domain"/>
    <property type="match status" value="1"/>
</dbReference>
<dbReference type="Gene3D" id="4.10.240.10">
    <property type="entry name" value="Zn(2)-C6 fungal-type DNA-binding domain"/>
    <property type="match status" value="1"/>
</dbReference>
<dbReference type="GO" id="GO:0045944">
    <property type="term" value="P:positive regulation of transcription by RNA polymerase II"/>
    <property type="evidence" value="ECO:0007669"/>
    <property type="project" value="TreeGrafter"/>
</dbReference>
<feature type="compositionally biased region" description="Acidic residues" evidence="3">
    <location>
        <begin position="173"/>
        <end position="184"/>
    </location>
</feature>
<evidence type="ECO:0000256" key="3">
    <source>
        <dbReference type="SAM" id="MobiDB-lite"/>
    </source>
</evidence>
<dbReference type="Pfam" id="PF11951">
    <property type="entry name" value="Fungal_trans_2"/>
    <property type="match status" value="1"/>
</dbReference>
<dbReference type="CDD" id="cd00067">
    <property type="entry name" value="GAL4"/>
    <property type="match status" value="1"/>
</dbReference>
<feature type="non-terminal residue" evidence="5">
    <location>
        <position position="1"/>
    </location>
</feature>
<dbReference type="Pfam" id="PF00172">
    <property type="entry name" value="Zn_clus"/>
    <property type="match status" value="1"/>
</dbReference>
<dbReference type="SMART" id="SM00066">
    <property type="entry name" value="GAL4"/>
    <property type="match status" value="1"/>
</dbReference>
<dbReference type="PROSITE" id="PS50048">
    <property type="entry name" value="ZN2_CY6_FUNGAL_2"/>
    <property type="match status" value="1"/>
</dbReference>
<dbReference type="PROSITE" id="PS00463">
    <property type="entry name" value="ZN2_CY6_FUNGAL_1"/>
    <property type="match status" value="1"/>
</dbReference>
<evidence type="ECO:0000256" key="2">
    <source>
        <dbReference type="ARBA" id="ARBA00023242"/>
    </source>
</evidence>
<dbReference type="PANTHER" id="PTHR37534">
    <property type="entry name" value="TRANSCRIPTIONAL ACTIVATOR PROTEIN UGA3"/>
    <property type="match status" value="1"/>
</dbReference>